<evidence type="ECO:0000313" key="2">
    <source>
        <dbReference type="EMBL" id="CAB1425286.1"/>
    </source>
</evidence>
<evidence type="ECO:0000313" key="3">
    <source>
        <dbReference type="Proteomes" id="UP001153269"/>
    </source>
</evidence>
<sequence length="132" mass="15185">MPLLQRKNRLKHRPEGLCQAQWHADPVMSSVEQLKTHMGIDFRPEPCGLNSKRACQKSQREGRVRERKKAAKRGRTEDGNLAKRASDKNKLSFLLLLFPSLSLPLPPLSLLRRSLFEAFYPRPHAGLFFLLL</sequence>
<gene>
    <name evidence="2" type="ORF">PLEPLA_LOCUS13216</name>
</gene>
<name>A0A9N7U641_PLEPL</name>
<proteinExistence type="predicted"/>
<accession>A0A9N7U641</accession>
<dbReference type="Proteomes" id="UP001153269">
    <property type="component" value="Unassembled WGS sequence"/>
</dbReference>
<keyword evidence="3" id="KW-1185">Reference proteome</keyword>
<dbReference type="EMBL" id="CADEAL010000791">
    <property type="protein sequence ID" value="CAB1425286.1"/>
    <property type="molecule type" value="Genomic_DNA"/>
</dbReference>
<organism evidence="2 3">
    <name type="scientific">Pleuronectes platessa</name>
    <name type="common">European plaice</name>
    <dbReference type="NCBI Taxonomy" id="8262"/>
    <lineage>
        <taxon>Eukaryota</taxon>
        <taxon>Metazoa</taxon>
        <taxon>Chordata</taxon>
        <taxon>Craniata</taxon>
        <taxon>Vertebrata</taxon>
        <taxon>Euteleostomi</taxon>
        <taxon>Actinopterygii</taxon>
        <taxon>Neopterygii</taxon>
        <taxon>Teleostei</taxon>
        <taxon>Neoteleostei</taxon>
        <taxon>Acanthomorphata</taxon>
        <taxon>Carangaria</taxon>
        <taxon>Pleuronectiformes</taxon>
        <taxon>Pleuronectoidei</taxon>
        <taxon>Pleuronectidae</taxon>
        <taxon>Pleuronectes</taxon>
    </lineage>
</organism>
<feature type="region of interest" description="Disordered" evidence="1">
    <location>
        <begin position="51"/>
        <end position="82"/>
    </location>
</feature>
<dbReference type="AlphaFoldDB" id="A0A9N7U641"/>
<evidence type="ECO:0000256" key="1">
    <source>
        <dbReference type="SAM" id="MobiDB-lite"/>
    </source>
</evidence>
<comment type="caution">
    <text evidence="2">The sequence shown here is derived from an EMBL/GenBank/DDBJ whole genome shotgun (WGS) entry which is preliminary data.</text>
</comment>
<reference evidence="2" key="1">
    <citation type="submission" date="2020-03" db="EMBL/GenBank/DDBJ databases">
        <authorList>
            <person name="Weist P."/>
        </authorList>
    </citation>
    <scope>NUCLEOTIDE SEQUENCE</scope>
</reference>
<protein>
    <submittedName>
        <fullName evidence="2">Uncharacterized protein</fullName>
    </submittedName>
</protein>